<dbReference type="Proteomes" id="UP000299102">
    <property type="component" value="Unassembled WGS sequence"/>
</dbReference>
<dbReference type="EMBL" id="BGZK01000020">
    <property type="protein sequence ID" value="GBP05966.1"/>
    <property type="molecule type" value="Genomic_DNA"/>
</dbReference>
<sequence>MEENWDDRGGREESWPPQLSLTGRNKTAEAATSVFRENDFLCPPSARRDGGVEWGGTGRGPAREARSLGIPVRAPHKGRPERPRPARTFAAIKTLRGFVE</sequence>
<evidence type="ECO:0000313" key="3">
    <source>
        <dbReference type="Proteomes" id="UP000299102"/>
    </source>
</evidence>
<comment type="caution">
    <text evidence="2">The sequence shown here is derived from an EMBL/GenBank/DDBJ whole genome shotgun (WGS) entry which is preliminary data.</text>
</comment>
<dbReference type="AlphaFoldDB" id="A0A4C1SVI5"/>
<evidence type="ECO:0000256" key="1">
    <source>
        <dbReference type="SAM" id="MobiDB-lite"/>
    </source>
</evidence>
<accession>A0A4C1SVI5</accession>
<organism evidence="2 3">
    <name type="scientific">Eumeta variegata</name>
    <name type="common">Bagworm moth</name>
    <name type="synonym">Eumeta japonica</name>
    <dbReference type="NCBI Taxonomy" id="151549"/>
    <lineage>
        <taxon>Eukaryota</taxon>
        <taxon>Metazoa</taxon>
        <taxon>Ecdysozoa</taxon>
        <taxon>Arthropoda</taxon>
        <taxon>Hexapoda</taxon>
        <taxon>Insecta</taxon>
        <taxon>Pterygota</taxon>
        <taxon>Neoptera</taxon>
        <taxon>Endopterygota</taxon>
        <taxon>Lepidoptera</taxon>
        <taxon>Glossata</taxon>
        <taxon>Ditrysia</taxon>
        <taxon>Tineoidea</taxon>
        <taxon>Psychidae</taxon>
        <taxon>Oiketicinae</taxon>
        <taxon>Eumeta</taxon>
    </lineage>
</organism>
<evidence type="ECO:0000313" key="2">
    <source>
        <dbReference type="EMBL" id="GBP05966.1"/>
    </source>
</evidence>
<gene>
    <name evidence="2" type="ORF">EVAR_3235_1</name>
</gene>
<feature type="region of interest" description="Disordered" evidence="1">
    <location>
        <begin position="41"/>
        <end position="67"/>
    </location>
</feature>
<reference evidence="2 3" key="1">
    <citation type="journal article" date="2019" name="Commun. Biol.">
        <title>The bagworm genome reveals a unique fibroin gene that provides high tensile strength.</title>
        <authorList>
            <person name="Kono N."/>
            <person name="Nakamura H."/>
            <person name="Ohtoshi R."/>
            <person name="Tomita M."/>
            <person name="Numata K."/>
            <person name="Arakawa K."/>
        </authorList>
    </citation>
    <scope>NUCLEOTIDE SEQUENCE [LARGE SCALE GENOMIC DNA]</scope>
</reference>
<feature type="region of interest" description="Disordered" evidence="1">
    <location>
        <begin position="1"/>
        <end position="28"/>
    </location>
</feature>
<protein>
    <submittedName>
        <fullName evidence="2">Uncharacterized protein</fullName>
    </submittedName>
</protein>
<name>A0A4C1SVI5_EUMVA</name>
<keyword evidence="3" id="KW-1185">Reference proteome</keyword>
<proteinExistence type="predicted"/>
<feature type="compositionally biased region" description="Basic and acidic residues" evidence="1">
    <location>
        <begin position="1"/>
        <end position="14"/>
    </location>
</feature>